<dbReference type="InterPro" id="IPR021359">
    <property type="entry name" value="DUF2812"/>
</dbReference>
<comment type="caution">
    <text evidence="2">The sequence shown here is derived from an EMBL/GenBank/DDBJ whole genome shotgun (WGS) entry which is preliminary data.</text>
</comment>
<gene>
    <name evidence="2" type="ORF">SD77_4207</name>
</gene>
<evidence type="ECO:0000313" key="3">
    <source>
        <dbReference type="Proteomes" id="UP000031982"/>
    </source>
</evidence>
<organism evidence="2 3">
    <name type="scientific">Bacillus badius</name>
    <dbReference type="NCBI Taxonomy" id="1455"/>
    <lineage>
        <taxon>Bacteria</taxon>
        <taxon>Bacillati</taxon>
        <taxon>Bacillota</taxon>
        <taxon>Bacilli</taxon>
        <taxon>Bacillales</taxon>
        <taxon>Bacillaceae</taxon>
        <taxon>Pseudobacillus</taxon>
    </lineage>
</organism>
<reference evidence="2 3" key="1">
    <citation type="submission" date="2015-01" db="EMBL/GenBank/DDBJ databases">
        <title>Genome Assembly of Bacillus badius MTCC 1458.</title>
        <authorList>
            <person name="Verma A."/>
            <person name="Khatri I."/>
            <person name="Mual P."/>
            <person name="Subramanian S."/>
            <person name="Krishnamurthi S."/>
        </authorList>
    </citation>
    <scope>NUCLEOTIDE SEQUENCE [LARGE SCALE GENOMIC DNA]</scope>
    <source>
        <strain evidence="2 3">MTCC 1458</strain>
    </source>
</reference>
<accession>A0ABR5AUV6</accession>
<keyword evidence="3" id="KW-1185">Reference proteome</keyword>
<evidence type="ECO:0000256" key="1">
    <source>
        <dbReference type="SAM" id="Phobius"/>
    </source>
</evidence>
<feature type="transmembrane region" description="Helical" evidence="1">
    <location>
        <begin position="109"/>
        <end position="131"/>
    </location>
</feature>
<evidence type="ECO:0000313" key="2">
    <source>
        <dbReference type="EMBL" id="KIL78527.1"/>
    </source>
</evidence>
<protein>
    <recommendedName>
        <fullName evidence="4">DUF2812 domain-containing protein</fullName>
    </recommendedName>
</protein>
<keyword evidence="1" id="KW-0812">Transmembrane</keyword>
<evidence type="ECO:0008006" key="4">
    <source>
        <dbReference type="Google" id="ProtNLM"/>
    </source>
</evidence>
<proteinExistence type="predicted"/>
<sequence>MSSGGLAFSEEKDMKKLSKMAEKGWILHSFAPMGYTLRKSNPRHLIYSLDYQYVPKEELEDYYDVFRAGGWQPVCSEGNMHIFSAAPGTRPIYTDRSTVVEKYKQAKGLIGKAVVFLFAVTIILYAATAVFFPDSTADHEVVFWIRMLPVIFLFPALLTWLAYQVRIGRQKG</sequence>
<name>A0ABR5AUV6_BACBA</name>
<keyword evidence="1" id="KW-1133">Transmembrane helix</keyword>
<dbReference type="EMBL" id="JXLP01000009">
    <property type="protein sequence ID" value="KIL78527.1"/>
    <property type="molecule type" value="Genomic_DNA"/>
</dbReference>
<feature type="transmembrane region" description="Helical" evidence="1">
    <location>
        <begin position="143"/>
        <end position="163"/>
    </location>
</feature>
<dbReference type="Proteomes" id="UP000031982">
    <property type="component" value="Unassembled WGS sequence"/>
</dbReference>
<dbReference type="Pfam" id="PF11193">
    <property type="entry name" value="DUF2812"/>
    <property type="match status" value="1"/>
</dbReference>
<keyword evidence="1" id="KW-0472">Membrane</keyword>